<name>A0ABW5GSM6_9PSEU</name>
<gene>
    <name evidence="2" type="ORF">ACFSYJ_35325</name>
</gene>
<organism evidence="2 3">
    <name type="scientific">Amycolatopsis samaneae</name>
    <dbReference type="NCBI Taxonomy" id="664691"/>
    <lineage>
        <taxon>Bacteria</taxon>
        <taxon>Bacillati</taxon>
        <taxon>Actinomycetota</taxon>
        <taxon>Actinomycetes</taxon>
        <taxon>Pseudonocardiales</taxon>
        <taxon>Pseudonocardiaceae</taxon>
        <taxon>Amycolatopsis</taxon>
    </lineage>
</organism>
<sequence length="394" mass="43331">MTSFATPPSPVDTAGADAALSEYCDLEKEVCRLRARQVRALERYSSCVGSRRSATAELALASSVTVRQAEKKLNLAEALVHRLPCTLAAMDRGELDELKASKVAEPTAALSDEQARRVDEIIVRRLAGKNSSTLRRAVNGVILTVDPDGYERRSILRRRARQIRLHHDDETISTLTAKLPVEQASAIYASVDRAARQLRRLPGEVRTTEQLRADVFAERLIAARGGAADIRADIHVYVDLCTLAGLNNDPAELAGYGPIPAWLARQIATEPSSTWSRLITDPDTGQLLSVGRRKYRPPAGLDDFIRVRDRECGSPGCHRPAQFTDLDHVRAWGAAKGETSADNMGGRCGFHHRVKDEPGWQHIPHRDGGYTVVTPTGRRYVHQPAPLHEPRTAA</sequence>
<feature type="domain" description="DUF222" evidence="1">
    <location>
        <begin position="34"/>
        <end position="309"/>
    </location>
</feature>
<dbReference type="EMBL" id="JBHUKU010000022">
    <property type="protein sequence ID" value="MFD2463934.1"/>
    <property type="molecule type" value="Genomic_DNA"/>
</dbReference>
<evidence type="ECO:0000259" key="1">
    <source>
        <dbReference type="Pfam" id="PF02720"/>
    </source>
</evidence>
<keyword evidence="3" id="KW-1185">Reference proteome</keyword>
<accession>A0ABW5GSM6</accession>
<dbReference type="InterPro" id="IPR003615">
    <property type="entry name" value="HNH_nuc"/>
</dbReference>
<dbReference type="CDD" id="cd00085">
    <property type="entry name" value="HNHc"/>
    <property type="match status" value="1"/>
</dbReference>
<dbReference type="InterPro" id="IPR003870">
    <property type="entry name" value="DUF222"/>
</dbReference>
<dbReference type="RefSeq" id="WP_345386142.1">
    <property type="nucleotide sequence ID" value="NZ_BAABHG010000001.1"/>
</dbReference>
<evidence type="ECO:0000313" key="2">
    <source>
        <dbReference type="EMBL" id="MFD2463934.1"/>
    </source>
</evidence>
<dbReference type="Proteomes" id="UP001597419">
    <property type="component" value="Unassembled WGS sequence"/>
</dbReference>
<comment type="caution">
    <text evidence="2">The sequence shown here is derived from an EMBL/GenBank/DDBJ whole genome shotgun (WGS) entry which is preliminary data.</text>
</comment>
<evidence type="ECO:0000313" key="3">
    <source>
        <dbReference type="Proteomes" id="UP001597419"/>
    </source>
</evidence>
<reference evidence="3" key="1">
    <citation type="journal article" date="2019" name="Int. J. Syst. Evol. Microbiol.">
        <title>The Global Catalogue of Microorganisms (GCM) 10K type strain sequencing project: providing services to taxonomists for standard genome sequencing and annotation.</title>
        <authorList>
            <consortium name="The Broad Institute Genomics Platform"/>
            <consortium name="The Broad Institute Genome Sequencing Center for Infectious Disease"/>
            <person name="Wu L."/>
            <person name="Ma J."/>
        </authorList>
    </citation>
    <scope>NUCLEOTIDE SEQUENCE [LARGE SCALE GENOMIC DNA]</scope>
    <source>
        <strain evidence="3">CGMCC 4.7643</strain>
    </source>
</reference>
<proteinExistence type="predicted"/>
<protein>
    <submittedName>
        <fullName evidence="2">DUF222 domain-containing protein</fullName>
    </submittedName>
</protein>
<dbReference type="Pfam" id="PF02720">
    <property type="entry name" value="DUF222"/>
    <property type="match status" value="1"/>
</dbReference>